<organism evidence="3">
    <name type="scientific">Absidia glauca</name>
    <name type="common">Pin mould</name>
    <dbReference type="NCBI Taxonomy" id="4829"/>
    <lineage>
        <taxon>Eukaryota</taxon>
        <taxon>Fungi</taxon>
        <taxon>Fungi incertae sedis</taxon>
        <taxon>Mucoromycota</taxon>
        <taxon>Mucoromycotina</taxon>
        <taxon>Mucoromycetes</taxon>
        <taxon>Mucorales</taxon>
        <taxon>Cunninghamellaceae</taxon>
        <taxon>Absidia</taxon>
    </lineage>
</organism>
<dbReference type="PROSITE" id="PS50003">
    <property type="entry name" value="PH_DOMAIN"/>
    <property type="match status" value="1"/>
</dbReference>
<evidence type="ECO:0000256" key="1">
    <source>
        <dbReference type="SAM" id="MobiDB-lite"/>
    </source>
</evidence>
<dbReference type="Gene3D" id="2.30.29.30">
    <property type="entry name" value="Pleckstrin-homology domain (PH domain)/Phosphotyrosine-binding domain (PTB)"/>
    <property type="match status" value="1"/>
</dbReference>
<feature type="compositionally biased region" description="Gly residues" evidence="1">
    <location>
        <begin position="605"/>
        <end position="620"/>
    </location>
</feature>
<keyword evidence="4" id="KW-1185">Reference proteome</keyword>
<dbReference type="Proteomes" id="UP000078561">
    <property type="component" value="Unassembled WGS sequence"/>
</dbReference>
<dbReference type="SUPFAM" id="SSF50729">
    <property type="entry name" value="PH domain-like"/>
    <property type="match status" value="1"/>
</dbReference>
<name>A0A168RGG5_ABSGL</name>
<feature type="region of interest" description="Disordered" evidence="1">
    <location>
        <begin position="599"/>
        <end position="656"/>
    </location>
</feature>
<protein>
    <recommendedName>
        <fullName evidence="2">PH domain-containing protein</fullName>
    </recommendedName>
</protein>
<dbReference type="EMBL" id="LT554635">
    <property type="protein sequence ID" value="SAM06843.1"/>
    <property type="molecule type" value="Genomic_DNA"/>
</dbReference>
<gene>
    <name evidence="3" type="primary">ABSGL_12541.1 scaffold 12955</name>
</gene>
<dbReference type="SMART" id="SM00233">
    <property type="entry name" value="PH"/>
    <property type="match status" value="3"/>
</dbReference>
<dbReference type="STRING" id="4829.A0A168RGG5"/>
<accession>A0A168RGG5</accession>
<feature type="compositionally biased region" description="Low complexity" evidence="1">
    <location>
        <begin position="692"/>
        <end position="726"/>
    </location>
</feature>
<dbReference type="PANTHER" id="PTHR28076">
    <property type="entry name" value="SPORULATION-SPECIFIC PROTEIN 71"/>
    <property type="match status" value="1"/>
</dbReference>
<reference evidence="3" key="1">
    <citation type="submission" date="2016-04" db="EMBL/GenBank/DDBJ databases">
        <authorList>
            <person name="Evans L.H."/>
            <person name="Alamgir A."/>
            <person name="Owens N."/>
            <person name="Weber N.D."/>
            <person name="Virtaneva K."/>
            <person name="Barbian K."/>
            <person name="Babar A."/>
            <person name="Rosenke K."/>
        </authorList>
    </citation>
    <scope>NUCLEOTIDE SEQUENCE [LARGE SCALE GENOMIC DNA]</scope>
    <source>
        <strain evidence="3">CBS 101.48</strain>
    </source>
</reference>
<dbReference type="OrthoDB" id="5579281at2759"/>
<sequence>MPFALHNNKLIPLPIKDDTKNMILVNDHDSFYPSLVTSSTDELSLPPSKETLPAQLHIDSRRNESSTITSLKDNPKMKNKAEAIRNEKGKQDKQLDDLDIGSTHHAVIPSILEVMATPTDGSQLFDIPASVSRIPSLGGSYQQQRQVATVPVILETSAAQHIPTHKDTILKTGRMLCAKSSVWYTSLQQRRLHRQTPGQEQQRGIQRQETHLGWREFRAVLKPHCLELYLVSPLLLHGPRLAHTIYFTYHTKSTTTYTYAKSSPWRRKRSYKRKARHSRPSYHSNHSTVKLSLASLADYTIRLEYQNRTGGITTFLLNAPSLSGSQSWYMALFKQIPMKTLHSAYAPLSHDRQDQQQQITSKKPIPPWLDIIMPASQESSKADTANTTFIRIPLDSMVDQNPFCVIRAKDVKHCVFQLLNDSDLRKGLTGCLMSPDAMSLCWRYGQRIEWIPDSASLICPQLIEKEHILELRFLSPQTGQALETPVAMEGFLIQSTNAHGQFTHKHQSRMYALTDGHYLFLIDPSKAVLPNQQESQKRGWSLNWLSAATLMNLHPRRYGNGKQNQHNKSDRHHYFQSVPGFFAKPSSSQDTKSSFFFRHKRVPDTGGGDSGDSGGSGGGYNARRRSLLGDLGLSGMDDDDDDEMGNQQEEARTADRIRRAGQVGYAYAVIDLSLVSRVQPVRINKNNNSSQPPSTTISRTATATPSSPFSSERQPFSTLISPSSTSSSTQLLKNEINKRQKRLFELIMTDDTGTRIQFEATSTQAMFEWVQRLRRCIQYGYECRSKGIVLSQAISSLWYQNIHKIILQSGVLYVRKNTQKTYRRYLCVLSRGNGLLLYRYNRHGIMTRRRIIKLVRPKGGTGNKSTYVYALDQAAELKSDDAPTTMMTTDGVRTRGEVHQCAFVVWQRYSFSKNHWIMQIKEHISLLKLGHRLGRKGHSFVFLASTVEEKEAWIWALQQELEH</sequence>
<dbReference type="GO" id="GO:1902657">
    <property type="term" value="P:protein localization to prospore membrane"/>
    <property type="evidence" value="ECO:0007669"/>
    <property type="project" value="InterPro"/>
</dbReference>
<feature type="domain" description="PH" evidence="2">
    <location>
        <begin position="805"/>
        <end position="962"/>
    </location>
</feature>
<dbReference type="InterPro" id="IPR011993">
    <property type="entry name" value="PH-like_dom_sf"/>
</dbReference>
<dbReference type="InParanoid" id="A0A168RGG5"/>
<dbReference type="PANTHER" id="PTHR28076:SF1">
    <property type="entry name" value="PROSPORE MEMBRANE ADAPTER PROTEIN SPO71"/>
    <property type="match status" value="1"/>
</dbReference>
<evidence type="ECO:0000313" key="3">
    <source>
        <dbReference type="EMBL" id="SAM06843.1"/>
    </source>
</evidence>
<feature type="region of interest" description="Disordered" evidence="1">
    <location>
        <begin position="683"/>
        <end position="726"/>
    </location>
</feature>
<dbReference type="InterPro" id="IPR001849">
    <property type="entry name" value="PH_domain"/>
</dbReference>
<proteinExistence type="predicted"/>
<feature type="region of interest" description="Disordered" evidence="1">
    <location>
        <begin position="59"/>
        <end position="78"/>
    </location>
</feature>
<dbReference type="InterPro" id="IPR040345">
    <property type="entry name" value="Mug56/Spo71"/>
</dbReference>
<dbReference type="AlphaFoldDB" id="A0A168RGG5"/>
<evidence type="ECO:0000259" key="2">
    <source>
        <dbReference type="PROSITE" id="PS50003"/>
    </source>
</evidence>
<evidence type="ECO:0000313" key="4">
    <source>
        <dbReference type="Proteomes" id="UP000078561"/>
    </source>
</evidence>